<name>C6VTC3_DYAFD</name>
<keyword evidence="2" id="KW-1185">Reference proteome</keyword>
<dbReference type="SUPFAM" id="SSF49464">
    <property type="entry name" value="Carboxypeptidase regulatory domain-like"/>
    <property type="match status" value="1"/>
</dbReference>
<dbReference type="EMBL" id="CP001619">
    <property type="protein sequence ID" value="ACT96487.1"/>
    <property type="molecule type" value="Genomic_DNA"/>
</dbReference>
<dbReference type="HOGENOM" id="CLU_2057664_0_0_10"/>
<evidence type="ECO:0008006" key="3">
    <source>
        <dbReference type="Google" id="ProtNLM"/>
    </source>
</evidence>
<dbReference type="Proteomes" id="UP000002011">
    <property type="component" value="Chromosome"/>
</dbReference>
<dbReference type="InterPro" id="IPR008969">
    <property type="entry name" value="CarboxyPept-like_regulatory"/>
</dbReference>
<dbReference type="AlphaFoldDB" id="C6VTC3"/>
<gene>
    <name evidence="1" type="ordered locus">Dfer_5294</name>
</gene>
<reference evidence="1 2" key="1">
    <citation type="journal article" date="2009" name="Stand. Genomic Sci.">
        <title>Complete genome sequence of Dyadobacter fermentans type strain (NS114).</title>
        <authorList>
            <person name="Lang E."/>
            <person name="Lapidus A."/>
            <person name="Chertkov O."/>
            <person name="Brettin T."/>
            <person name="Detter J.C."/>
            <person name="Han C."/>
            <person name="Copeland A."/>
            <person name="Glavina Del Rio T."/>
            <person name="Nolan M."/>
            <person name="Chen F."/>
            <person name="Lucas S."/>
            <person name="Tice H."/>
            <person name="Cheng J.F."/>
            <person name="Land M."/>
            <person name="Hauser L."/>
            <person name="Chang Y.J."/>
            <person name="Jeffries C.D."/>
            <person name="Kopitz M."/>
            <person name="Bruce D."/>
            <person name="Goodwin L."/>
            <person name="Pitluck S."/>
            <person name="Ovchinnikova G."/>
            <person name="Pati A."/>
            <person name="Ivanova N."/>
            <person name="Mavrommatis K."/>
            <person name="Chen A."/>
            <person name="Palaniappan K."/>
            <person name="Chain P."/>
            <person name="Bristow J."/>
            <person name="Eisen J.A."/>
            <person name="Markowitz V."/>
            <person name="Hugenholtz P."/>
            <person name="Goker M."/>
            <person name="Rohde M."/>
            <person name="Kyrpides N.C."/>
            <person name="Klenk H.P."/>
        </authorList>
    </citation>
    <scope>NUCLEOTIDE SEQUENCE [LARGE SCALE GENOMIC DNA]</scope>
    <source>
        <strain evidence="2">ATCC 700827 / DSM 18053 / CIP 107007 / KCTC 52180 / NS114</strain>
    </source>
</reference>
<protein>
    <recommendedName>
        <fullName evidence="3">Carboxypeptidase regulatory-like domain-containing protein</fullName>
    </recommendedName>
</protein>
<organism evidence="1 2">
    <name type="scientific">Dyadobacter fermentans (strain ATCC 700827 / DSM 18053 / CIP 107007 / KCTC 52180 / NS114)</name>
    <dbReference type="NCBI Taxonomy" id="471854"/>
    <lineage>
        <taxon>Bacteria</taxon>
        <taxon>Pseudomonadati</taxon>
        <taxon>Bacteroidota</taxon>
        <taxon>Cytophagia</taxon>
        <taxon>Cytophagales</taxon>
        <taxon>Spirosomataceae</taxon>
        <taxon>Dyadobacter</taxon>
    </lineage>
</organism>
<proteinExistence type="predicted"/>
<dbReference type="KEGG" id="dfe:Dfer_5294"/>
<sequence length="119" mass="13452">MLLCSCIEDRTTIIFGRVVDQNQQPVDSIMIVVTGSKSLHAIPLTQTFSGKDGEYQINMDVEKNYVMLNVNIPPYSIGNPKLYTRYKVSKTQKNGQQINTCCFADIGKKTQWDFELGPK</sequence>
<evidence type="ECO:0000313" key="2">
    <source>
        <dbReference type="Proteomes" id="UP000002011"/>
    </source>
</evidence>
<accession>C6VTC3</accession>
<evidence type="ECO:0000313" key="1">
    <source>
        <dbReference type="EMBL" id="ACT96487.1"/>
    </source>
</evidence>